<comment type="caution">
    <text evidence="1">The sequence shown here is derived from an EMBL/GenBank/DDBJ whole genome shotgun (WGS) entry which is preliminary data.</text>
</comment>
<dbReference type="AlphaFoldDB" id="A0A4S3IZA2"/>
<gene>
    <name evidence="1" type="ORF">EYZ11_012797</name>
</gene>
<evidence type="ECO:0000313" key="2">
    <source>
        <dbReference type="Proteomes" id="UP000308092"/>
    </source>
</evidence>
<dbReference type="EMBL" id="SOSA01001055">
    <property type="protein sequence ID" value="THC87756.1"/>
    <property type="molecule type" value="Genomic_DNA"/>
</dbReference>
<accession>A0A4S3IZA2</accession>
<proteinExistence type="predicted"/>
<protein>
    <submittedName>
        <fullName evidence="1">Uncharacterized protein</fullName>
    </submittedName>
</protein>
<organism evidence="1 2">
    <name type="scientific">Aspergillus tanneri</name>
    <dbReference type="NCBI Taxonomy" id="1220188"/>
    <lineage>
        <taxon>Eukaryota</taxon>
        <taxon>Fungi</taxon>
        <taxon>Dikarya</taxon>
        <taxon>Ascomycota</taxon>
        <taxon>Pezizomycotina</taxon>
        <taxon>Eurotiomycetes</taxon>
        <taxon>Eurotiomycetidae</taxon>
        <taxon>Eurotiales</taxon>
        <taxon>Aspergillaceae</taxon>
        <taxon>Aspergillus</taxon>
        <taxon>Aspergillus subgen. Circumdati</taxon>
    </lineage>
</organism>
<evidence type="ECO:0000313" key="1">
    <source>
        <dbReference type="EMBL" id="THC87756.1"/>
    </source>
</evidence>
<keyword evidence="2" id="KW-1185">Reference proteome</keyword>
<sequence>MAALLGTFKLLRELNIVTILARA</sequence>
<reference evidence="1 2" key="1">
    <citation type="submission" date="2019-03" db="EMBL/GenBank/DDBJ databases">
        <title>The genome sequence of a newly discovered highly antifungal drug resistant Aspergillus species, Aspergillus tanneri NIH 1004.</title>
        <authorList>
            <person name="Mounaud S."/>
            <person name="Singh I."/>
            <person name="Joardar V."/>
            <person name="Pakala S."/>
            <person name="Pakala S."/>
            <person name="Venepally P."/>
            <person name="Hoover J."/>
            <person name="Nierman W."/>
            <person name="Chung J."/>
            <person name="Losada L."/>
        </authorList>
    </citation>
    <scope>NUCLEOTIDE SEQUENCE [LARGE SCALE GENOMIC DNA]</scope>
    <source>
        <strain evidence="1 2">NIH1004</strain>
    </source>
</reference>
<name>A0A4S3IZA2_9EURO</name>
<dbReference type="VEuPathDB" id="FungiDB:EYZ11_012797"/>
<dbReference type="Proteomes" id="UP000308092">
    <property type="component" value="Unassembled WGS sequence"/>
</dbReference>